<dbReference type="Gene3D" id="1.10.1220.10">
    <property type="entry name" value="Met repressor-like"/>
    <property type="match status" value="1"/>
</dbReference>
<evidence type="ECO:0000313" key="2">
    <source>
        <dbReference type="EMBL" id="ADR37667.1"/>
    </source>
</evidence>
<feature type="domain" description="HicB-like antitoxin of toxin-antitoxin system" evidence="1">
    <location>
        <begin position="16"/>
        <end position="115"/>
    </location>
</feature>
<sequence length="142" mass="15949">MAHERKPLDYYLSLRYPITLAPEEEGGYTAIVPDLPGCVTVGETAEEAMAMAEDAKRLWIEDAYERGEAIPVPSTEREYSGRILLRMPKSLHRRLAEDAEREGVSLNQYVVALLQERSALRQVLAALDDGIVKPVRRPKQTA</sequence>
<accession>E4UAG2</accession>
<dbReference type="Pfam" id="PF15919">
    <property type="entry name" value="HicB_lk_antitox"/>
    <property type="match status" value="1"/>
</dbReference>
<dbReference type="AlphaFoldDB" id="E4UAG2"/>
<name>E4UAG2_OCEP5</name>
<dbReference type="InterPro" id="IPR010985">
    <property type="entry name" value="Ribbon_hlx_hlx"/>
</dbReference>
<dbReference type="SUPFAM" id="SSF143100">
    <property type="entry name" value="TTHA1013/TTHA0281-like"/>
    <property type="match status" value="1"/>
</dbReference>
<dbReference type="STRING" id="670487.Ocepr_2219"/>
<dbReference type="Gene3D" id="3.30.160.250">
    <property type="match status" value="1"/>
</dbReference>
<reference evidence="2 3" key="2">
    <citation type="journal article" date="2011" name="Stand. Genomic Sci.">
        <title>Complete genome sequence of Oceanithermus profundus type strain (506).</title>
        <authorList>
            <person name="Pati A."/>
            <person name="Zhang X."/>
            <person name="Lapidus A."/>
            <person name="Nolan M."/>
            <person name="Lucas S."/>
            <person name="Del Rio T.G."/>
            <person name="Tice H."/>
            <person name="Cheng J.F."/>
            <person name="Tapia R."/>
            <person name="Han C."/>
            <person name="Goodwin L."/>
            <person name="Pitluck S."/>
            <person name="Liolios K."/>
            <person name="Pagani I."/>
            <person name="Ivanova N."/>
            <person name="Mavromatis K."/>
            <person name="Chen A."/>
            <person name="Palaniappan K."/>
            <person name="Hauser L."/>
            <person name="Jeffries C.D."/>
            <person name="Brambilla E.M."/>
            <person name="Rohl A."/>
            <person name="Mwirichia R."/>
            <person name="Rohde M."/>
            <person name="Tindall B.J."/>
            <person name="Sikorski J."/>
            <person name="Wirth R."/>
            <person name="Goker M."/>
            <person name="Woyke T."/>
            <person name="Detter J.C."/>
            <person name="Bristow J."/>
            <person name="Eisen J.A."/>
            <person name="Markowitz V."/>
            <person name="Hugenholtz P."/>
            <person name="Kyrpides N.C."/>
            <person name="Klenk H.P."/>
            <person name="Land M."/>
        </authorList>
    </citation>
    <scope>NUCLEOTIDE SEQUENCE [LARGE SCALE GENOMIC DNA]</scope>
    <source>
        <strain evidence="3">DSM 14977 / NBRC 100410 / VKM B-2274 / 506</strain>
    </source>
</reference>
<dbReference type="InterPro" id="IPR035069">
    <property type="entry name" value="TTHA1013/TTHA0281-like"/>
</dbReference>
<dbReference type="PANTHER" id="PTHR34504:SF4">
    <property type="entry name" value="ANTITOXIN HICB"/>
    <property type="match status" value="1"/>
</dbReference>
<dbReference type="EMBL" id="CP002361">
    <property type="protein sequence ID" value="ADR37667.1"/>
    <property type="molecule type" value="Genomic_DNA"/>
</dbReference>
<gene>
    <name evidence="2" type="ordered locus">Ocepr_2219</name>
</gene>
<keyword evidence="3" id="KW-1185">Reference proteome</keyword>
<dbReference type="InterPro" id="IPR013321">
    <property type="entry name" value="Arc_rbn_hlx_hlx"/>
</dbReference>
<evidence type="ECO:0000313" key="3">
    <source>
        <dbReference type="Proteomes" id="UP000008722"/>
    </source>
</evidence>
<organism evidence="2 3">
    <name type="scientific">Oceanithermus profundus (strain DSM 14977 / NBRC 100410 / VKM B-2274 / 506)</name>
    <dbReference type="NCBI Taxonomy" id="670487"/>
    <lineage>
        <taxon>Bacteria</taxon>
        <taxon>Thermotogati</taxon>
        <taxon>Deinococcota</taxon>
        <taxon>Deinococci</taxon>
        <taxon>Thermales</taxon>
        <taxon>Thermaceae</taxon>
        <taxon>Oceanithermus</taxon>
    </lineage>
</organism>
<protein>
    <submittedName>
        <fullName evidence="2">Uncharacterized protein family UPF0150</fullName>
    </submittedName>
</protein>
<dbReference type="RefSeq" id="WP_013458837.1">
    <property type="nucleotide sequence ID" value="NC_014761.1"/>
</dbReference>
<reference evidence="3" key="1">
    <citation type="submission" date="2010-11" db="EMBL/GenBank/DDBJ databases">
        <title>The complete sequence of chromosome of Oceanithermus profundus DSM 14977.</title>
        <authorList>
            <consortium name="US DOE Joint Genome Institute (JGI-PGF)"/>
            <person name="Lucas S."/>
            <person name="Copeland A."/>
            <person name="Lapidus A."/>
            <person name="Bruce D."/>
            <person name="Goodwin L."/>
            <person name="Pitluck S."/>
            <person name="Kyrpides N."/>
            <person name="Mavromatis K."/>
            <person name="Pagani I."/>
            <person name="Ivanova N."/>
            <person name="Zhang X."/>
            <person name="Brettin T."/>
            <person name="Detter J.C."/>
            <person name="Tapia R."/>
            <person name="Han C."/>
            <person name="Land M."/>
            <person name="Hauser L."/>
            <person name="Markowitz V."/>
            <person name="Cheng J.-F."/>
            <person name="Hugenholtz P."/>
            <person name="Woyke T."/>
            <person name="Wu D."/>
            <person name="Tindall B."/>
            <person name="Faehnrich R."/>
            <person name="Brambilla E."/>
            <person name="Klenk H.-P."/>
            <person name="Eisen J.A."/>
        </authorList>
    </citation>
    <scope>NUCLEOTIDE SEQUENCE [LARGE SCALE GENOMIC DNA]</scope>
    <source>
        <strain evidence="3">DSM 14977 / NBRC 100410 / VKM B-2274 / 506</strain>
    </source>
</reference>
<dbReference type="OrthoDB" id="5419659at2"/>
<evidence type="ECO:0000259" key="1">
    <source>
        <dbReference type="Pfam" id="PF15919"/>
    </source>
</evidence>
<dbReference type="GO" id="GO:0006355">
    <property type="term" value="P:regulation of DNA-templated transcription"/>
    <property type="evidence" value="ECO:0007669"/>
    <property type="project" value="InterPro"/>
</dbReference>
<proteinExistence type="predicted"/>
<dbReference type="HOGENOM" id="CLU_125405_0_0_0"/>
<dbReference type="eggNOG" id="COG1598">
    <property type="taxonomic scope" value="Bacteria"/>
</dbReference>
<dbReference type="Proteomes" id="UP000008722">
    <property type="component" value="Chromosome"/>
</dbReference>
<dbReference type="InterPro" id="IPR031807">
    <property type="entry name" value="HicB-like"/>
</dbReference>
<dbReference type="InterPro" id="IPR051404">
    <property type="entry name" value="TA_system_antitoxin"/>
</dbReference>
<dbReference type="PANTHER" id="PTHR34504">
    <property type="entry name" value="ANTITOXIN HICB"/>
    <property type="match status" value="1"/>
</dbReference>
<dbReference type="KEGG" id="opr:Ocepr_2219"/>
<dbReference type="SUPFAM" id="SSF47598">
    <property type="entry name" value="Ribbon-helix-helix"/>
    <property type="match status" value="1"/>
</dbReference>